<reference evidence="4 5" key="2">
    <citation type="journal article" date="2013" name="Genome Biol. Evol.">
        <title>Genome sequencing of Giardia lamblia genotypes A2 and B isolates (DH and GS) and comparative analysis with the genomes of genotypes A1 and E (WB and Pig).</title>
        <authorList>
            <person name="Adam R.D."/>
            <person name="Dahlstrom E.W."/>
            <person name="Martens C.A."/>
            <person name="Bruno D.P."/>
            <person name="Barbian K.D."/>
            <person name="Ricklefs S.M."/>
            <person name="Hernandez M.M."/>
            <person name="Narla N.P."/>
            <person name="Patel R.B."/>
            <person name="Porcella S.F."/>
            <person name="Nash T.E."/>
        </authorList>
    </citation>
    <scope>NUCLEOTIDE SEQUENCE [LARGE SCALE GENOMIC DNA]</scope>
    <source>
        <strain evidence="4 5">DH</strain>
    </source>
</reference>
<dbReference type="VEuPathDB" id="GiardiaDB:DHA2_154631"/>
<evidence type="ECO:0000313" key="4">
    <source>
        <dbReference type="EMBL" id="ESU36118.1"/>
    </source>
</evidence>
<dbReference type="InterPro" id="IPR036770">
    <property type="entry name" value="Ankyrin_rpt-contain_sf"/>
</dbReference>
<dbReference type="InterPro" id="IPR002110">
    <property type="entry name" value="Ankyrin_rpt"/>
</dbReference>
<accession>V6TB51</accession>
<gene>
    <name evidence="4" type="ORF">DHA2_154631</name>
</gene>
<keyword evidence="2" id="KW-0175">Coiled coil</keyword>
<dbReference type="Gene3D" id="1.25.40.20">
    <property type="entry name" value="Ankyrin repeat-containing domain"/>
    <property type="match status" value="2"/>
</dbReference>
<feature type="region of interest" description="Disordered" evidence="3">
    <location>
        <begin position="556"/>
        <end position="575"/>
    </location>
</feature>
<dbReference type="VEuPathDB" id="GiardiaDB:GL50803_0015184"/>
<dbReference type="SMART" id="SM00248">
    <property type="entry name" value="ANK"/>
    <property type="match status" value="8"/>
</dbReference>
<dbReference type="PANTHER" id="PTHR24184">
    <property type="entry name" value="SI:CH211-189E2.2"/>
    <property type="match status" value="1"/>
</dbReference>
<feature type="coiled-coil region" evidence="2">
    <location>
        <begin position="396"/>
        <end position="497"/>
    </location>
</feature>
<evidence type="ECO:0000256" key="2">
    <source>
        <dbReference type="SAM" id="Coils"/>
    </source>
</evidence>
<dbReference type="AlphaFoldDB" id="V6TB51"/>
<dbReference type="Pfam" id="PF12796">
    <property type="entry name" value="Ank_2"/>
    <property type="match status" value="2"/>
</dbReference>
<reference evidence="5" key="1">
    <citation type="submission" date="2012-02" db="EMBL/GenBank/DDBJ databases">
        <title>Genome sequencing of Giardia lamblia Genotypes A2 and B isolates (DH and GS) and comparative analysis with the genomes of Genotypes A1 and E (WB and Pig).</title>
        <authorList>
            <person name="Adam R."/>
            <person name="Dahlstrom E."/>
            <person name="Martens C."/>
            <person name="Bruno D."/>
            <person name="Barbian K."/>
            <person name="Porcella S.F."/>
            <person name="Nash T."/>
        </authorList>
    </citation>
    <scope>NUCLEOTIDE SEQUENCE</scope>
    <source>
        <strain evidence="5">DH</strain>
    </source>
</reference>
<dbReference type="EMBL" id="AHGT01000056">
    <property type="protein sequence ID" value="ESU36118.1"/>
    <property type="molecule type" value="Genomic_DNA"/>
</dbReference>
<evidence type="ECO:0000256" key="1">
    <source>
        <dbReference type="PROSITE-ProRule" id="PRU00023"/>
    </source>
</evidence>
<dbReference type="VEuPathDB" id="GiardiaDB:GL50581_2401"/>
<sequence length="638" mass="70844">MFSSPLLLFPMDEWFLAARKNDAELLLSRLDECSGIFNNKGATALMVAAAQGNLEAVALLIETEGTITRPTGWTALMEAAYHGQAQVVQMLALDLAGRQLIEEDGIFSRGSTALIVAATLGHCECVSALLEYEKEISRWTDEFIQLFKGQEACLATVHDSAGHTPLMYYAMHSHKGLFAFDLHRRTEARLSAGRLDFAGYSALMHAVRTDNIDFLAYVLSECPLELRIISPRSRMYSALMMAAELGNLEASELLASEEAGLANPYGLCALDIAIIHGHYDIVLLLAPTEAHIAIHRGCTCIHALEPGMTPTDIAAKYGSPEMLSILSQRTKPPLTLSTLMTGSGGTHPDSLALLRSAVPLSSRHHHDVESDQLSLRSFATNSEGLPPDTSNDYGSIEELREKLSNLREANTELRQRLKQIDDEHNRAKGDLQELAFSLRKQEKEHLQREEALKEALQAAKDNLERSVGYSQEVFQENDSLRQKLAHARDVLMALRTERQQTNIHDTALLAEHSLLLKELRKLEWTALGLHSKESTMRALITRFTNFYNELTRVVKSSSRQSGDDPQRHSQIVSGDQTDYEANLSQIVADFVNESLDEAVFPPTRDSSLCLEQSSECGMRNTEDTNECSEHCLQSETHS</sequence>
<proteinExistence type="predicted"/>
<dbReference type="PROSITE" id="PS50297">
    <property type="entry name" value="ANK_REP_REGION"/>
    <property type="match status" value="1"/>
</dbReference>
<evidence type="ECO:0000256" key="3">
    <source>
        <dbReference type="SAM" id="MobiDB-lite"/>
    </source>
</evidence>
<comment type="caution">
    <text evidence="4">The sequence shown here is derived from an EMBL/GenBank/DDBJ whole genome shotgun (WGS) entry which is preliminary data.</text>
</comment>
<dbReference type="VEuPathDB" id="GiardiaDB:QR46_3196"/>
<dbReference type="Proteomes" id="UP000018320">
    <property type="component" value="Unassembled WGS sequence"/>
</dbReference>
<protein>
    <submittedName>
        <fullName evidence="4">Ankyrin repeat protein</fullName>
    </submittedName>
</protein>
<dbReference type="PROSITE" id="PS50088">
    <property type="entry name" value="ANK_REPEAT"/>
    <property type="match status" value="1"/>
</dbReference>
<feature type="repeat" description="ANK" evidence="1">
    <location>
        <begin position="40"/>
        <end position="62"/>
    </location>
</feature>
<keyword evidence="1" id="KW-0040">ANK repeat</keyword>
<organism evidence="4 5">
    <name type="scientific">Giardia intestinalis</name>
    <name type="common">Giardia lamblia</name>
    <dbReference type="NCBI Taxonomy" id="5741"/>
    <lineage>
        <taxon>Eukaryota</taxon>
        <taxon>Metamonada</taxon>
        <taxon>Diplomonadida</taxon>
        <taxon>Hexamitidae</taxon>
        <taxon>Giardiinae</taxon>
        <taxon>Giardia</taxon>
    </lineage>
</organism>
<name>V6TB51_GIAIN</name>
<dbReference type="PANTHER" id="PTHR24184:SF11">
    <property type="entry name" value="ANKYRIN REPEAT AND SOCS BOX CONTAINING 3"/>
    <property type="match status" value="1"/>
</dbReference>
<evidence type="ECO:0000313" key="5">
    <source>
        <dbReference type="Proteomes" id="UP000018320"/>
    </source>
</evidence>
<dbReference type="SUPFAM" id="SSF48403">
    <property type="entry name" value="Ankyrin repeat"/>
    <property type="match status" value="1"/>
</dbReference>